<protein>
    <recommendedName>
        <fullName evidence="4">Ketoreductase domain-containing protein</fullName>
    </recommendedName>
</protein>
<reference evidence="5" key="1">
    <citation type="journal article" date="2023" name="Mol. Phylogenet. Evol.">
        <title>Genome-scale phylogeny and comparative genomics of the fungal order Sordariales.</title>
        <authorList>
            <person name="Hensen N."/>
            <person name="Bonometti L."/>
            <person name="Westerberg I."/>
            <person name="Brannstrom I.O."/>
            <person name="Guillou S."/>
            <person name="Cros-Aarteil S."/>
            <person name="Calhoun S."/>
            <person name="Haridas S."/>
            <person name="Kuo A."/>
            <person name="Mondo S."/>
            <person name="Pangilinan J."/>
            <person name="Riley R."/>
            <person name="LaButti K."/>
            <person name="Andreopoulos B."/>
            <person name="Lipzen A."/>
            <person name="Chen C."/>
            <person name="Yan M."/>
            <person name="Daum C."/>
            <person name="Ng V."/>
            <person name="Clum A."/>
            <person name="Steindorff A."/>
            <person name="Ohm R.A."/>
            <person name="Martin F."/>
            <person name="Silar P."/>
            <person name="Natvig D.O."/>
            <person name="Lalanne C."/>
            <person name="Gautier V."/>
            <person name="Ament-Velasquez S.L."/>
            <person name="Kruys A."/>
            <person name="Hutchinson M.I."/>
            <person name="Powell A.J."/>
            <person name="Barry K."/>
            <person name="Miller A.N."/>
            <person name="Grigoriev I.V."/>
            <person name="Debuchy R."/>
            <person name="Gladieux P."/>
            <person name="Hiltunen Thoren M."/>
            <person name="Johannesson H."/>
        </authorList>
    </citation>
    <scope>NUCLEOTIDE SEQUENCE</scope>
    <source>
        <strain evidence="5">PSN243</strain>
    </source>
</reference>
<evidence type="ECO:0000313" key="6">
    <source>
        <dbReference type="Proteomes" id="UP001321760"/>
    </source>
</evidence>
<dbReference type="Pfam" id="PF00106">
    <property type="entry name" value="adh_short"/>
    <property type="match status" value="1"/>
</dbReference>
<evidence type="ECO:0000256" key="2">
    <source>
        <dbReference type="ARBA" id="ARBA00022857"/>
    </source>
</evidence>
<dbReference type="InterPro" id="IPR036291">
    <property type="entry name" value="NAD(P)-bd_dom_sf"/>
</dbReference>
<name>A0AAV9GZ09_9PEZI</name>
<evidence type="ECO:0000259" key="4">
    <source>
        <dbReference type="SMART" id="SM00822"/>
    </source>
</evidence>
<evidence type="ECO:0000256" key="1">
    <source>
        <dbReference type="ARBA" id="ARBA00006484"/>
    </source>
</evidence>
<dbReference type="InterPro" id="IPR057326">
    <property type="entry name" value="KR_dom"/>
</dbReference>
<dbReference type="InterPro" id="IPR002347">
    <property type="entry name" value="SDR_fam"/>
</dbReference>
<dbReference type="SMART" id="SM00822">
    <property type="entry name" value="PKS_KR"/>
    <property type="match status" value="1"/>
</dbReference>
<comment type="similarity">
    <text evidence="1">Belongs to the short-chain dehydrogenases/reductases (SDR) family.</text>
</comment>
<keyword evidence="3" id="KW-0560">Oxidoreductase</keyword>
<dbReference type="EMBL" id="MU865922">
    <property type="protein sequence ID" value="KAK4452930.1"/>
    <property type="molecule type" value="Genomic_DNA"/>
</dbReference>
<dbReference type="PANTHER" id="PTHR43008">
    <property type="entry name" value="BENZIL REDUCTASE"/>
    <property type="match status" value="1"/>
</dbReference>
<dbReference type="PANTHER" id="PTHR43008:SF8">
    <property type="entry name" value="BENZIL REDUCTASE ((S)-BENZOIN FORMING) IRC24"/>
    <property type="match status" value="1"/>
</dbReference>
<dbReference type="AlphaFoldDB" id="A0AAV9GZ09"/>
<dbReference type="SUPFAM" id="SSF51735">
    <property type="entry name" value="NAD(P)-binding Rossmann-fold domains"/>
    <property type="match status" value="1"/>
</dbReference>
<dbReference type="GO" id="GO:0050664">
    <property type="term" value="F:oxidoreductase activity, acting on NAD(P)H, oxygen as acceptor"/>
    <property type="evidence" value="ECO:0007669"/>
    <property type="project" value="TreeGrafter"/>
</dbReference>
<evidence type="ECO:0000313" key="5">
    <source>
        <dbReference type="EMBL" id="KAK4452930.1"/>
    </source>
</evidence>
<feature type="domain" description="Ketoreductase" evidence="4">
    <location>
        <begin position="4"/>
        <end position="183"/>
    </location>
</feature>
<dbReference type="PROSITE" id="PS00061">
    <property type="entry name" value="ADH_SHORT"/>
    <property type="match status" value="1"/>
</dbReference>
<keyword evidence="2" id="KW-0521">NADP</keyword>
<sequence>MASKVIIVTGASRGIGLAVADYLLKQSHKVVLVSRSTDKLQALKNQFPSQVEYLGADMTASDSAAKATNLAIKSFGQLDGVVINHGILSPIARLEHASIGDWKKLYDVNLFSALALVKEIIPYLRASNGSVVFVSSGAALKGYTAWGAYGGSKAALNSLAQHLAVEEPTIASIAIGPGRVDTDMQKELREKGPGTMSESDYAGFKTAFEEGKLNKPEWPGNVIARLVLGTKPELSGNYLSWNAAELSDYQDGQ</sequence>
<comment type="caution">
    <text evidence="5">The sequence shown here is derived from an EMBL/GenBank/DDBJ whole genome shotgun (WGS) entry which is preliminary data.</text>
</comment>
<proteinExistence type="inferred from homology"/>
<keyword evidence="6" id="KW-1185">Reference proteome</keyword>
<dbReference type="FunFam" id="3.40.50.720:FF:000281">
    <property type="entry name" value="Uncharacterized oxidoreductase YIR035C"/>
    <property type="match status" value="1"/>
</dbReference>
<accession>A0AAV9GZ09</accession>
<gene>
    <name evidence="5" type="ORF">QBC34DRAFT_397405</name>
</gene>
<evidence type="ECO:0000256" key="3">
    <source>
        <dbReference type="ARBA" id="ARBA00023002"/>
    </source>
</evidence>
<dbReference type="Gene3D" id="3.40.50.720">
    <property type="entry name" value="NAD(P)-binding Rossmann-like Domain"/>
    <property type="match status" value="1"/>
</dbReference>
<dbReference type="InterPro" id="IPR020904">
    <property type="entry name" value="Sc_DH/Rdtase_CS"/>
</dbReference>
<dbReference type="PRINTS" id="PR00081">
    <property type="entry name" value="GDHRDH"/>
</dbReference>
<reference evidence="5" key="2">
    <citation type="submission" date="2023-05" db="EMBL/GenBank/DDBJ databases">
        <authorList>
            <consortium name="Lawrence Berkeley National Laboratory"/>
            <person name="Steindorff A."/>
            <person name="Hensen N."/>
            <person name="Bonometti L."/>
            <person name="Westerberg I."/>
            <person name="Brannstrom I.O."/>
            <person name="Guillou S."/>
            <person name="Cros-Aarteil S."/>
            <person name="Calhoun S."/>
            <person name="Haridas S."/>
            <person name="Kuo A."/>
            <person name="Mondo S."/>
            <person name="Pangilinan J."/>
            <person name="Riley R."/>
            <person name="Labutti K."/>
            <person name="Andreopoulos B."/>
            <person name="Lipzen A."/>
            <person name="Chen C."/>
            <person name="Yanf M."/>
            <person name="Daum C."/>
            <person name="Ng V."/>
            <person name="Clum A."/>
            <person name="Ohm R."/>
            <person name="Martin F."/>
            <person name="Silar P."/>
            <person name="Natvig D."/>
            <person name="Lalanne C."/>
            <person name="Gautier V."/>
            <person name="Ament-Velasquez S.L."/>
            <person name="Kruys A."/>
            <person name="Hutchinson M.I."/>
            <person name="Powell A.J."/>
            <person name="Barry K."/>
            <person name="Miller A.N."/>
            <person name="Grigoriev I.V."/>
            <person name="Debuchy R."/>
            <person name="Gladieux P."/>
            <person name="Thoren M.H."/>
            <person name="Johannesson H."/>
        </authorList>
    </citation>
    <scope>NUCLEOTIDE SEQUENCE</scope>
    <source>
        <strain evidence="5">PSN243</strain>
    </source>
</reference>
<dbReference type="Proteomes" id="UP001321760">
    <property type="component" value="Unassembled WGS sequence"/>
</dbReference>
<organism evidence="5 6">
    <name type="scientific">Podospora aff. communis PSN243</name>
    <dbReference type="NCBI Taxonomy" id="3040156"/>
    <lineage>
        <taxon>Eukaryota</taxon>
        <taxon>Fungi</taxon>
        <taxon>Dikarya</taxon>
        <taxon>Ascomycota</taxon>
        <taxon>Pezizomycotina</taxon>
        <taxon>Sordariomycetes</taxon>
        <taxon>Sordariomycetidae</taxon>
        <taxon>Sordariales</taxon>
        <taxon>Podosporaceae</taxon>
        <taxon>Podospora</taxon>
    </lineage>
</organism>